<proteinExistence type="predicted"/>
<evidence type="ECO:0000313" key="1">
    <source>
        <dbReference type="EMBL" id="KAG8088094.1"/>
    </source>
</evidence>
<reference evidence="1" key="2">
    <citation type="submission" date="2021-02" db="EMBL/GenBank/DDBJ databases">
        <authorList>
            <person name="Kimball J.A."/>
            <person name="Haas M.W."/>
            <person name="Macchietto M."/>
            <person name="Kono T."/>
            <person name="Duquette J."/>
            <person name="Shao M."/>
        </authorList>
    </citation>
    <scope>NUCLEOTIDE SEQUENCE</scope>
    <source>
        <tissue evidence="1">Fresh leaf tissue</tissue>
    </source>
</reference>
<gene>
    <name evidence="1" type="ORF">GUJ93_ZPchr0010g10999</name>
</gene>
<dbReference type="EMBL" id="JAAALK010000082">
    <property type="protein sequence ID" value="KAG8088094.1"/>
    <property type="molecule type" value="Genomic_DNA"/>
</dbReference>
<keyword evidence="2" id="KW-1185">Reference proteome</keyword>
<sequence length="137" mass="14893">MHLMVKPSSTHVFFKGLGDPLPKLPKDLGEQPTDAFGGGGHLAAVEVVFVFQREVRLLRPLLRANLHGKARELGHRSPWRGCGEGQGERGVCLGFGIEVQEGEAAKKPRSSRAEWQGGMRQMGHGCMASLQKHACIS</sequence>
<accession>A0A8J6BIX7</accession>
<dbReference type="Proteomes" id="UP000729402">
    <property type="component" value="Unassembled WGS sequence"/>
</dbReference>
<name>A0A8J6BIX7_ZIZPA</name>
<protein>
    <submittedName>
        <fullName evidence="1">Uncharacterized protein</fullName>
    </submittedName>
</protein>
<evidence type="ECO:0000313" key="2">
    <source>
        <dbReference type="Proteomes" id="UP000729402"/>
    </source>
</evidence>
<reference evidence="1" key="1">
    <citation type="journal article" date="2021" name="bioRxiv">
        <title>Whole Genome Assembly and Annotation of Northern Wild Rice, Zizania palustris L., Supports a Whole Genome Duplication in the Zizania Genus.</title>
        <authorList>
            <person name="Haas M."/>
            <person name="Kono T."/>
            <person name="Macchietto M."/>
            <person name="Millas R."/>
            <person name="McGilp L."/>
            <person name="Shao M."/>
            <person name="Duquette J."/>
            <person name="Hirsch C.N."/>
            <person name="Kimball J."/>
        </authorList>
    </citation>
    <scope>NUCLEOTIDE SEQUENCE</scope>
    <source>
        <tissue evidence="1">Fresh leaf tissue</tissue>
    </source>
</reference>
<organism evidence="1 2">
    <name type="scientific">Zizania palustris</name>
    <name type="common">Northern wild rice</name>
    <dbReference type="NCBI Taxonomy" id="103762"/>
    <lineage>
        <taxon>Eukaryota</taxon>
        <taxon>Viridiplantae</taxon>
        <taxon>Streptophyta</taxon>
        <taxon>Embryophyta</taxon>
        <taxon>Tracheophyta</taxon>
        <taxon>Spermatophyta</taxon>
        <taxon>Magnoliopsida</taxon>
        <taxon>Liliopsida</taxon>
        <taxon>Poales</taxon>
        <taxon>Poaceae</taxon>
        <taxon>BOP clade</taxon>
        <taxon>Oryzoideae</taxon>
        <taxon>Oryzeae</taxon>
        <taxon>Zizaniinae</taxon>
        <taxon>Zizania</taxon>
    </lineage>
</organism>
<dbReference type="AlphaFoldDB" id="A0A8J6BIX7"/>
<comment type="caution">
    <text evidence="1">The sequence shown here is derived from an EMBL/GenBank/DDBJ whole genome shotgun (WGS) entry which is preliminary data.</text>
</comment>